<proteinExistence type="predicted"/>
<accession>A0ABS2XW41</accession>
<dbReference type="Pfam" id="PF13855">
    <property type="entry name" value="LRR_8"/>
    <property type="match status" value="1"/>
</dbReference>
<sequence>PFAMHCDNRNLKIIPNVLHHIRHLYLQFNSIEAASESSFLNATSLTEINLSHNKIKSSAVNQATLKDTFECFIDYATPNLLTYIRIDQNKLKDQLNNFVYARFPRIQIIYYEEQKIIYIT</sequence>
<gene>
    <name evidence="3" type="primary">Omd_0</name>
    <name evidence="3" type="ORF">GTO93_0007178</name>
</gene>
<dbReference type="PANTHER" id="PTHR45712:SF3">
    <property type="entry name" value="OSTEOMODULIN"/>
    <property type="match status" value="1"/>
</dbReference>
<keyword evidence="1" id="KW-0433">Leucine-rich repeat</keyword>
<feature type="non-terminal residue" evidence="3">
    <location>
        <position position="1"/>
    </location>
</feature>
<evidence type="ECO:0000256" key="1">
    <source>
        <dbReference type="ARBA" id="ARBA00022614"/>
    </source>
</evidence>
<dbReference type="PANTHER" id="PTHR45712">
    <property type="entry name" value="AGAP008170-PA"/>
    <property type="match status" value="1"/>
</dbReference>
<dbReference type="InterPro" id="IPR050333">
    <property type="entry name" value="SLRP"/>
</dbReference>
<dbReference type="InterPro" id="IPR032675">
    <property type="entry name" value="LRR_dom_sf"/>
</dbReference>
<evidence type="ECO:0000256" key="2">
    <source>
        <dbReference type="ARBA" id="ARBA00022737"/>
    </source>
</evidence>
<keyword evidence="2" id="KW-0677">Repeat</keyword>
<protein>
    <submittedName>
        <fullName evidence="3">OMD protein</fullName>
    </submittedName>
</protein>
<reference evidence="3" key="1">
    <citation type="journal article" date="2021" name="Cell">
        <title>Tracing the genetic footprints of vertebrate landing in non-teleost ray-finned fishes.</title>
        <authorList>
            <person name="Bi X."/>
            <person name="Wang K."/>
            <person name="Yang L."/>
            <person name="Pan H."/>
            <person name="Jiang H."/>
            <person name="Wei Q."/>
            <person name="Fang M."/>
            <person name="Yu H."/>
            <person name="Zhu C."/>
            <person name="Cai Y."/>
            <person name="He Y."/>
            <person name="Gan X."/>
            <person name="Zeng H."/>
            <person name="Yu D."/>
            <person name="Zhu Y."/>
            <person name="Jiang H."/>
            <person name="Qiu Q."/>
            <person name="Yang H."/>
            <person name="Zhang Y.E."/>
            <person name="Wang W."/>
            <person name="Zhu M."/>
            <person name="He S."/>
            <person name="Zhang G."/>
        </authorList>
    </citation>
    <scope>NUCLEOTIDE SEQUENCE</scope>
    <source>
        <strain evidence="3">Pddl_001</strain>
    </source>
</reference>
<dbReference type="Gene3D" id="3.80.10.10">
    <property type="entry name" value="Ribonuclease Inhibitor"/>
    <property type="match status" value="1"/>
</dbReference>
<feature type="non-terminal residue" evidence="3">
    <location>
        <position position="120"/>
    </location>
</feature>
<evidence type="ECO:0000313" key="4">
    <source>
        <dbReference type="Proteomes" id="UP001166093"/>
    </source>
</evidence>
<keyword evidence="4" id="KW-1185">Reference proteome</keyword>
<name>A0ABS2XW41_POLSP</name>
<evidence type="ECO:0000313" key="3">
    <source>
        <dbReference type="EMBL" id="MBN3278175.1"/>
    </source>
</evidence>
<comment type="caution">
    <text evidence="3">The sequence shown here is derived from an EMBL/GenBank/DDBJ whole genome shotgun (WGS) entry which is preliminary data.</text>
</comment>
<dbReference type="Proteomes" id="UP001166093">
    <property type="component" value="Unassembled WGS sequence"/>
</dbReference>
<dbReference type="SUPFAM" id="SSF52058">
    <property type="entry name" value="L domain-like"/>
    <property type="match status" value="1"/>
</dbReference>
<organism evidence="3 4">
    <name type="scientific">Polyodon spathula</name>
    <name type="common">North American paddlefish</name>
    <name type="synonym">Squalus spathula</name>
    <dbReference type="NCBI Taxonomy" id="7913"/>
    <lineage>
        <taxon>Eukaryota</taxon>
        <taxon>Metazoa</taxon>
        <taxon>Chordata</taxon>
        <taxon>Craniata</taxon>
        <taxon>Vertebrata</taxon>
        <taxon>Euteleostomi</taxon>
        <taxon>Actinopterygii</taxon>
        <taxon>Chondrostei</taxon>
        <taxon>Acipenseriformes</taxon>
        <taxon>Polyodontidae</taxon>
        <taxon>Polyodon</taxon>
    </lineage>
</organism>
<dbReference type="InterPro" id="IPR001611">
    <property type="entry name" value="Leu-rich_rpt"/>
</dbReference>
<dbReference type="EMBL" id="JAAWVQ010077621">
    <property type="protein sequence ID" value="MBN3278175.1"/>
    <property type="molecule type" value="Genomic_DNA"/>
</dbReference>